<feature type="region of interest" description="Disordered" evidence="1">
    <location>
        <begin position="1"/>
        <end position="24"/>
    </location>
</feature>
<proteinExistence type="predicted"/>
<keyword evidence="3" id="KW-1185">Reference proteome</keyword>
<reference evidence="2 3" key="1">
    <citation type="journal article" date="2018" name="Nat. Ecol. Evol.">
        <title>Pezizomycetes genomes reveal the molecular basis of ectomycorrhizal truffle lifestyle.</title>
        <authorList>
            <person name="Murat C."/>
            <person name="Payen T."/>
            <person name="Noel B."/>
            <person name="Kuo A."/>
            <person name="Morin E."/>
            <person name="Chen J."/>
            <person name="Kohler A."/>
            <person name="Krizsan K."/>
            <person name="Balestrini R."/>
            <person name="Da Silva C."/>
            <person name="Montanini B."/>
            <person name="Hainaut M."/>
            <person name="Levati E."/>
            <person name="Barry K.W."/>
            <person name="Belfiori B."/>
            <person name="Cichocki N."/>
            <person name="Clum A."/>
            <person name="Dockter R.B."/>
            <person name="Fauchery L."/>
            <person name="Guy J."/>
            <person name="Iotti M."/>
            <person name="Le Tacon F."/>
            <person name="Lindquist E.A."/>
            <person name="Lipzen A."/>
            <person name="Malagnac F."/>
            <person name="Mello A."/>
            <person name="Molinier V."/>
            <person name="Miyauchi S."/>
            <person name="Poulain J."/>
            <person name="Riccioni C."/>
            <person name="Rubini A."/>
            <person name="Sitrit Y."/>
            <person name="Splivallo R."/>
            <person name="Traeger S."/>
            <person name="Wang M."/>
            <person name="Zifcakova L."/>
            <person name="Wipf D."/>
            <person name="Zambonelli A."/>
            <person name="Paolocci F."/>
            <person name="Nowrousian M."/>
            <person name="Ottonello S."/>
            <person name="Baldrian P."/>
            <person name="Spatafora J.W."/>
            <person name="Henrissat B."/>
            <person name="Nagy L.G."/>
            <person name="Aury J.M."/>
            <person name="Wincker P."/>
            <person name="Grigoriev I.V."/>
            <person name="Bonfante P."/>
            <person name="Martin F.M."/>
        </authorList>
    </citation>
    <scope>NUCLEOTIDE SEQUENCE [LARGE SCALE GENOMIC DNA]</scope>
    <source>
        <strain evidence="2 3">CCBAS932</strain>
    </source>
</reference>
<feature type="compositionally biased region" description="Polar residues" evidence="1">
    <location>
        <begin position="8"/>
        <end position="20"/>
    </location>
</feature>
<evidence type="ECO:0000256" key="1">
    <source>
        <dbReference type="SAM" id="MobiDB-lite"/>
    </source>
</evidence>
<gene>
    <name evidence="2" type="ORF">P167DRAFT_308349</name>
</gene>
<evidence type="ECO:0000313" key="2">
    <source>
        <dbReference type="EMBL" id="RPB09303.1"/>
    </source>
</evidence>
<sequence>MLEENREASGNTGPKQQWASGDNDHLWNHVNKFDDRVDNLTKTLGDFKGDVNKSIGELVKAVEKGFGEMRVDITKLETKIVTEIAGLKSDSKVTKWQINLLFGGATAVSTILFSNIRYS</sequence>
<dbReference type="OrthoDB" id="5423652at2759"/>
<dbReference type="AlphaFoldDB" id="A0A3N4KFJ2"/>
<organism evidence="2 3">
    <name type="scientific">Morchella conica CCBAS932</name>
    <dbReference type="NCBI Taxonomy" id="1392247"/>
    <lineage>
        <taxon>Eukaryota</taxon>
        <taxon>Fungi</taxon>
        <taxon>Dikarya</taxon>
        <taxon>Ascomycota</taxon>
        <taxon>Pezizomycotina</taxon>
        <taxon>Pezizomycetes</taxon>
        <taxon>Pezizales</taxon>
        <taxon>Morchellaceae</taxon>
        <taxon>Morchella</taxon>
    </lineage>
</organism>
<accession>A0A3N4KFJ2</accession>
<dbReference type="EMBL" id="ML119153">
    <property type="protein sequence ID" value="RPB09303.1"/>
    <property type="molecule type" value="Genomic_DNA"/>
</dbReference>
<protein>
    <submittedName>
        <fullName evidence="2">Uncharacterized protein</fullName>
    </submittedName>
</protein>
<dbReference type="InParanoid" id="A0A3N4KFJ2"/>
<dbReference type="Proteomes" id="UP000277580">
    <property type="component" value="Unassembled WGS sequence"/>
</dbReference>
<evidence type="ECO:0000313" key="3">
    <source>
        <dbReference type="Proteomes" id="UP000277580"/>
    </source>
</evidence>
<name>A0A3N4KFJ2_9PEZI</name>